<feature type="compositionally biased region" description="Low complexity" evidence="13">
    <location>
        <begin position="444"/>
        <end position="458"/>
    </location>
</feature>
<feature type="domain" description="C2H2-type" evidence="14">
    <location>
        <begin position="1191"/>
        <end position="1219"/>
    </location>
</feature>
<dbReference type="OrthoDB" id="8856548at2759"/>
<feature type="region of interest" description="Disordered" evidence="13">
    <location>
        <begin position="319"/>
        <end position="362"/>
    </location>
</feature>
<dbReference type="GO" id="GO:0003677">
    <property type="term" value="F:DNA binding"/>
    <property type="evidence" value="ECO:0007669"/>
    <property type="project" value="UniProtKB-KW"/>
</dbReference>
<evidence type="ECO:0000313" key="16">
    <source>
        <dbReference type="Proteomes" id="UP000694546"/>
    </source>
</evidence>
<feature type="compositionally biased region" description="Low complexity" evidence="13">
    <location>
        <begin position="1282"/>
        <end position="1296"/>
    </location>
</feature>
<feature type="compositionally biased region" description="Basic and acidic residues" evidence="13">
    <location>
        <begin position="392"/>
        <end position="401"/>
    </location>
</feature>
<feature type="compositionally biased region" description="Polar residues" evidence="13">
    <location>
        <begin position="403"/>
        <end position="420"/>
    </location>
</feature>
<feature type="domain" description="C2H2-type" evidence="14">
    <location>
        <begin position="1162"/>
        <end position="1189"/>
    </location>
</feature>
<keyword evidence="7" id="KW-0862">Zinc</keyword>
<dbReference type="PROSITE" id="PS00028">
    <property type="entry name" value="ZINC_FINGER_C2H2_1"/>
    <property type="match status" value="6"/>
</dbReference>
<dbReference type="InterPro" id="IPR057356">
    <property type="entry name" value="Znf-C2H2_ZNF592"/>
</dbReference>
<evidence type="ECO:0000256" key="9">
    <source>
        <dbReference type="ARBA" id="ARBA00023125"/>
    </source>
</evidence>
<keyword evidence="8" id="KW-0805">Transcription regulation</keyword>
<dbReference type="Ensembl" id="ENSGMOT00000007275.2">
    <property type="protein sequence ID" value="ENSGMOP00000007072.2"/>
    <property type="gene ID" value="ENSGMOG00000006602.2"/>
</dbReference>
<accession>A0A8C4Z5A8</accession>
<protein>
    <submittedName>
        <fullName evidence="15">Zinc finger protein 592</fullName>
    </submittedName>
</protein>
<feature type="domain" description="C2H2-type" evidence="14">
    <location>
        <begin position="1047"/>
        <end position="1075"/>
    </location>
</feature>
<keyword evidence="10" id="KW-0804">Transcription</keyword>
<evidence type="ECO:0000256" key="7">
    <source>
        <dbReference type="ARBA" id="ARBA00022833"/>
    </source>
</evidence>
<feature type="region of interest" description="Disordered" evidence="13">
    <location>
        <begin position="1217"/>
        <end position="1296"/>
    </location>
</feature>
<evidence type="ECO:0000256" key="5">
    <source>
        <dbReference type="ARBA" id="ARBA00022737"/>
    </source>
</evidence>
<evidence type="ECO:0000256" key="10">
    <source>
        <dbReference type="ARBA" id="ARBA00023163"/>
    </source>
</evidence>
<evidence type="ECO:0000256" key="8">
    <source>
        <dbReference type="ARBA" id="ARBA00023015"/>
    </source>
</evidence>
<name>A0A8C4Z5A8_GADMO</name>
<feature type="compositionally biased region" description="Pro residues" evidence="13">
    <location>
        <begin position="1234"/>
        <end position="1247"/>
    </location>
</feature>
<feature type="region of interest" description="Disordered" evidence="13">
    <location>
        <begin position="442"/>
        <end position="504"/>
    </location>
</feature>
<feature type="compositionally biased region" description="Polar residues" evidence="13">
    <location>
        <begin position="147"/>
        <end position="172"/>
    </location>
</feature>
<dbReference type="GO" id="GO:0005634">
    <property type="term" value="C:nucleus"/>
    <property type="evidence" value="ECO:0007669"/>
    <property type="project" value="UniProtKB-SubCell"/>
</dbReference>
<dbReference type="Pfam" id="PF25412">
    <property type="entry name" value="zf-C2H2_ZNF592"/>
    <property type="match status" value="1"/>
</dbReference>
<feature type="domain" description="C2H2-type" evidence="14">
    <location>
        <begin position="1017"/>
        <end position="1044"/>
    </location>
</feature>
<dbReference type="Proteomes" id="UP000694546">
    <property type="component" value="Chromosome 9"/>
</dbReference>
<dbReference type="InterPro" id="IPR036236">
    <property type="entry name" value="Znf_C2H2_sf"/>
</dbReference>
<feature type="domain" description="C2H2-type" evidence="14">
    <location>
        <begin position="764"/>
        <end position="791"/>
    </location>
</feature>
<feature type="compositionally biased region" description="Basic and acidic residues" evidence="13">
    <location>
        <begin position="1217"/>
        <end position="1233"/>
    </location>
</feature>
<evidence type="ECO:0000256" key="4">
    <source>
        <dbReference type="ARBA" id="ARBA00022723"/>
    </source>
</evidence>
<evidence type="ECO:0000256" key="1">
    <source>
        <dbReference type="ARBA" id="ARBA00003767"/>
    </source>
</evidence>
<dbReference type="Gene3D" id="3.30.160.60">
    <property type="entry name" value="Classic Zinc Finger"/>
    <property type="match status" value="4"/>
</dbReference>
<dbReference type="InterPro" id="IPR041697">
    <property type="entry name" value="Znf-C2H2_11"/>
</dbReference>
<dbReference type="PANTHER" id="PTHR47222:SF1">
    <property type="entry name" value="ZINC FINGER PROTEIN 592"/>
    <property type="match status" value="1"/>
</dbReference>
<sequence>MGDMKTPDFDDLLAAFDIPDATGLDAKEHGQESHEDPGGQLKHTGVCLDDHLLVHQAVTPADVPAVSVIVKNTSRQECLDGFAQKLHSVPNLQNGFRVPGSSTDSSESSNGGFSKSYASPLNGDASREFLGRMPVQHRSEAKLPFSESFTQFSPISSPESEDTPSANDSINPKQERPYFPEASVLVEPLSDNQRRPSLSMFDTFPKDCGVPNNKHNKAELGIAEHFKGMDSPELYFTDQMNSHNSAQTPENGEIKFESNSSTISNSDIPSPCPFVKSQASKLSSCLEALAALNTQTVPSEQPCTKDPSFMHNDCVKASPRFPPSPCSPRSPLDAVKRSARPSDSPMSVCSESSDRVPSAVGSGSPLAIPKVRIKTIKTISGQIKRTVTSVRPDSETDELHSACESSPSRSQVSEDSYGLSSPLQTLPVAAENAVRMHAPVPALNTSTTSNAPSSTRAPNKTEGRSKRSATVNTSAASKGSAAHQNQKLRRIAPGQTGRPAGPTFLPKAMHLANLNLVPHSVAASVAARSAGQLPAQPALTSSSSSSSSPPATLCSTAPLVHQVKAPSPQPHQRASIPSSAAGTLSRLLNNGNPVPTYVPDLNPPPGSDLGLPPRGYCCLECGDAFGLERSLAFHQGRRSVHIEVSCTHCAKTMVFFNRCALLAHAREHKSAGTVMQCTQLHVKPIAEEHMFVPLGGVAAPVAPAAGSAGSAPPASTAAGQPVMPLYPDSFIRHRLRCVECNKQLSDYKALAGHYQRLSEDVDRLVCEVCSMLLPNKCSFRAHQRIHTHKAPYCCPECGAASRSADIQKHVRENCLHFARKAWYKCLHCEMVFKTVQGQKNHIEEKHCVVLYKCSSCPVAFKSSDGCEIHMKNKHNVSETSAQLIFKCSCETMFKKKQLLFQHFYQNADTRATCVFKCPECTSVLPLKHLLMQHFKSAHGGTLREEPKKQSPAARPSVPKVQRLKVPSLAKHRVAPSRGAPSREAPSREAPSREAPSREAPSREVEHRVKPRGQPTGWTCGECLQGFPDRDAYVLHMKDHHGRSLKRFPCRQCERSFNSSTSLRRHIRNDHNGKRKSYTCWYCTDTKTIFATCVMLKNHISLMHGIKNPDLNLMPKTAVQEGIKPSGEGSLSKRPAAGAQEASQEEPTDDPDVSSAKRPKAQYRCSKCGFTTEDAARFQQHIPQHKTEEHSPQCLHCGLCFTSPPALHRHLFIVHKVKDPRAKTEDSEAGEKEPGGPPPPLGSPPGPAAGPVKDSGAGPPDTEPSRAQEPPGSHCDEDGDLGRGASSSSHSLALHRS</sequence>
<evidence type="ECO:0000256" key="2">
    <source>
        <dbReference type="ARBA" id="ARBA00004123"/>
    </source>
</evidence>
<evidence type="ECO:0000256" key="11">
    <source>
        <dbReference type="ARBA" id="ARBA00023242"/>
    </source>
</evidence>
<dbReference type="GeneID" id="115550902"/>
<dbReference type="OMA" id="SVKKYPC"/>
<dbReference type="PANTHER" id="PTHR47222">
    <property type="entry name" value="ZINC FINGER PROTEIN 532-RELATED"/>
    <property type="match status" value="1"/>
</dbReference>
<dbReference type="SUPFAM" id="SSF57667">
    <property type="entry name" value="beta-beta-alpha zinc fingers"/>
    <property type="match status" value="2"/>
</dbReference>
<reference evidence="15" key="1">
    <citation type="submission" date="2025-08" db="UniProtKB">
        <authorList>
            <consortium name="Ensembl"/>
        </authorList>
    </citation>
    <scope>IDENTIFICATION</scope>
</reference>
<comment type="function">
    <text evidence="1">May be involved in transcriptional regulation.</text>
</comment>
<feature type="region of interest" description="Disordered" evidence="13">
    <location>
        <begin position="92"/>
        <end position="119"/>
    </location>
</feature>
<dbReference type="InterPro" id="IPR045914">
    <property type="entry name" value="Zn532-like"/>
</dbReference>
<feature type="compositionally biased region" description="Low complexity" evidence="13">
    <location>
        <begin position="100"/>
        <end position="116"/>
    </location>
</feature>
<keyword evidence="6 12" id="KW-0863">Zinc-finger</keyword>
<dbReference type="GO" id="GO:0008270">
    <property type="term" value="F:zinc ion binding"/>
    <property type="evidence" value="ECO:0007669"/>
    <property type="project" value="UniProtKB-KW"/>
</dbReference>
<feature type="compositionally biased region" description="Acidic residues" evidence="13">
    <location>
        <begin position="1142"/>
        <end position="1151"/>
    </location>
</feature>
<feature type="region of interest" description="Disordered" evidence="13">
    <location>
        <begin position="938"/>
        <end position="1012"/>
    </location>
</feature>
<dbReference type="InterPro" id="IPR013087">
    <property type="entry name" value="Znf_C2H2_type"/>
</dbReference>
<comment type="similarity">
    <text evidence="3">Belongs to the krueppel C2H2-type zinc-finger protein family.</text>
</comment>
<evidence type="ECO:0000313" key="15">
    <source>
        <dbReference type="Ensembl" id="ENSGMOP00000007072.2"/>
    </source>
</evidence>
<evidence type="ECO:0000259" key="14">
    <source>
        <dbReference type="PROSITE" id="PS50157"/>
    </source>
</evidence>
<evidence type="ECO:0000256" key="6">
    <source>
        <dbReference type="ARBA" id="ARBA00022771"/>
    </source>
</evidence>
<proteinExistence type="inferred from homology"/>
<keyword evidence="5" id="KW-0677">Repeat</keyword>
<gene>
    <name evidence="15" type="primary">znf592</name>
</gene>
<evidence type="ECO:0000256" key="12">
    <source>
        <dbReference type="PROSITE-ProRule" id="PRU00042"/>
    </source>
</evidence>
<keyword evidence="16" id="KW-1185">Reference proteome</keyword>
<feature type="compositionally biased region" description="Basic and acidic residues" evidence="13">
    <location>
        <begin position="984"/>
        <end position="1007"/>
    </location>
</feature>
<evidence type="ECO:0000256" key="13">
    <source>
        <dbReference type="SAM" id="MobiDB-lite"/>
    </source>
</evidence>
<reference evidence="15" key="2">
    <citation type="submission" date="2025-09" db="UniProtKB">
        <authorList>
            <consortium name="Ensembl"/>
        </authorList>
    </citation>
    <scope>IDENTIFICATION</scope>
</reference>
<dbReference type="SMART" id="SM00355">
    <property type="entry name" value="ZnF_C2H2"/>
    <property type="match status" value="13"/>
</dbReference>
<comment type="subcellular location">
    <subcellularLocation>
        <location evidence="2">Nucleus</location>
    </subcellularLocation>
</comment>
<feature type="region of interest" description="Disordered" evidence="13">
    <location>
        <begin position="1120"/>
        <end position="1157"/>
    </location>
</feature>
<dbReference type="Pfam" id="PF13894">
    <property type="entry name" value="zf-C2H2_4"/>
    <property type="match status" value="1"/>
</dbReference>
<organism evidence="15 16">
    <name type="scientific">Gadus morhua</name>
    <name type="common">Atlantic cod</name>
    <dbReference type="NCBI Taxonomy" id="8049"/>
    <lineage>
        <taxon>Eukaryota</taxon>
        <taxon>Metazoa</taxon>
        <taxon>Chordata</taxon>
        <taxon>Craniata</taxon>
        <taxon>Vertebrata</taxon>
        <taxon>Euteleostomi</taxon>
        <taxon>Actinopterygii</taxon>
        <taxon>Neopterygii</taxon>
        <taxon>Teleostei</taxon>
        <taxon>Neoteleostei</taxon>
        <taxon>Acanthomorphata</taxon>
        <taxon>Zeiogadaria</taxon>
        <taxon>Gadariae</taxon>
        <taxon>Gadiformes</taxon>
        <taxon>Gadoidei</taxon>
        <taxon>Gadidae</taxon>
        <taxon>Gadus</taxon>
    </lineage>
</organism>
<evidence type="ECO:0000256" key="3">
    <source>
        <dbReference type="ARBA" id="ARBA00006991"/>
    </source>
</evidence>
<feature type="domain" description="C2H2-type" evidence="14">
    <location>
        <begin position="851"/>
        <end position="879"/>
    </location>
</feature>
<keyword evidence="11" id="KW-0539">Nucleus</keyword>
<dbReference type="PROSITE" id="PS50157">
    <property type="entry name" value="ZINC_FINGER_C2H2_2"/>
    <property type="match status" value="7"/>
</dbReference>
<feature type="domain" description="C2H2-type" evidence="14">
    <location>
        <begin position="616"/>
        <end position="641"/>
    </location>
</feature>
<dbReference type="Pfam" id="PF16622">
    <property type="entry name" value="zf-C2H2_11"/>
    <property type="match status" value="1"/>
</dbReference>
<keyword evidence="4" id="KW-0479">Metal-binding</keyword>
<feature type="region of interest" description="Disordered" evidence="13">
    <location>
        <begin position="387"/>
        <end position="420"/>
    </location>
</feature>
<feature type="region of interest" description="Disordered" evidence="13">
    <location>
        <begin position="141"/>
        <end position="176"/>
    </location>
</feature>
<keyword evidence="9" id="KW-0238">DNA-binding</keyword>
<dbReference type="GeneTree" id="ENSGT00940000158357"/>
<dbReference type="RefSeq" id="XP_030222144.1">
    <property type="nucleotide sequence ID" value="XM_030366284.1"/>
</dbReference>
<feature type="compositionally biased region" description="Polar residues" evidence="13">
    <location>
        <begin position="468"/>
        <end position="485"/>
    </location>
</feature>